<dbReference type="OrthoDB" id="329806at2"/>
<organism evidence="2 3">
    <name type="scientific">Flavobacterium fluvii</name>
    <dbReference type="NCBI Taxonomy" id="468056"/>
    <lineage>
        <taxon>Bacteria</taxon>
        <taxon>Pseudomonadati</taxon>
        <taxon>Bacteroidota</taxon>
        <taxon>Flavobacteriia</taxon>
        <taxon>Flavobacteriales</taxon>
        <taxon>Flavobacteriaceae</taxon>
        <taxon>Flavobacterium</taxon>
    </lineage>
</organism>
<dbReference type="Proteomes" id="UP000184516">
    <property type="component" value="Unassembled WGS sequence"/>
</dbReference>
<dbReference type="PANTHER" id="PTHR43245:SF13">
    <property type="entry name" value="UDP-D-APIOSE_UDP-D-XYLOSE SYNTHASE 2"/>
    <property type="match status" value="1"/>
</dbReference>
<dbReference type="InterPro" id="IPR050177">
    <property type="entry name" value="Lipid_A_modif_metabolic_enz"/>
</dbReference>
<protein>
    <submittedName>
        <fullName evidence="2">Nucleoside-diphosphate-sugar epimerase</fullName>
    </submittedName>
</protein>
<gene>
    <name evidence="2" type="ORF">SAMN05443549_103141</name>
</gene>
<evidence type="ECO:0000313" key="3">
    <source>
        <dbReference type="Proteomes" id="UP000184516"/>
    </source>
</evidence>
<dbReference type="SUPFAM" id="SSF51735">
    <property type="entry name" value="NAD(P)-binding Rossmann-fold domains"/>
    <property type="match status" value="1"/>
</dbReference>
<feature type="domain" description="NAD-dependent epimerase/dehydratase" evidence="1">
    <location>
        <begin position="5"/>
        <end position="170"/>
    </location>
</feature>
<dbReference type="RefSeq" id="WP_073369773.1">
    <property type="nucleotide sequence ID" value="NZ_FQWB01000003.1"/>
</dbReference>
<name>A0A1M5IM04_9FLAO</name>
<reference evidence="3" key="1">
    <citation type="submission" date="2016-11" db="EMBL/GenBank/DDBJ databases">
        <authorList>
            <person name="Varghese N."/>
            <person name="Submissions S."/>
        </authorList>
    </citation>
    <scope>NUCLEOTIDE SEQUENCE [LARGE SCALE GENOMIC DNA]</scope>
    <source>
        <strain evidence="3">DSM 19978</strain>
    </source>
</reference>
<accession>A0A1M5IM04</accession>
<dbReference type="InterPro" id="IPR036291">
    <property type="entry name" value="NAD(P)-bd_dom_sf"/>
</dbReference>
<dbReference type="Pfam" id="PF01370">
    <property type="entry name" value="Epimerase"/>
    <property type="match status" value="1"/>
</dbReference>
<dbReference type="Gene3D" id="3.40.50.720">
    <property type="entry name" value="NAD(P)-binding Rossmann-like Domain"/>
    <property type="match status" value="1"/>
</dbReference>
<evidence type="ECO:0000259" key="1">
    <source>
        <dbReference type="Pfam" id="PF01370"/>
    </source>
</evidence>
<keyword evidence="3" id="KW-1185">Reference proteome</keyword>
<dbReference type="InterPro" id="IPR001509">
    <property type="entry name" value="Epimerase_deHydtase"/>
</dbReference>
<sequence>MKKLLITGGSGFIGTNLIENILFSNQYEILNLDIARPKIQSHISIWKAVDIRNLELLEKTIKDFNPHIVIHLAARTDLNGKTIEDYDTNTLGVSNLIEILNNLKSLESVVFASSMYVCEPGYIPKNYEDYKPHTIYGISKVETEKIIKSTELNFTWTIIRPTSIWGPWFSEPYADFFKIVMSKKYFHMGSKACSKTYGYIDNTVFQIIAIINAIPEKINKKVFYLGDFPAYNISEWADEIAQSIGIKIPRIPYSLFKLAGWCGDFLKLIGIKFPMTSFRLKNMTTDNVHDLKPILKIAQGLPISRIEGVQRTIVWIGGMKN</sequence>
<dbReference type="AlphaFoldDB" id="A0A1M5IM04"/>
<dbReference type="PANTHER" id="PTHR43245">
    <property type="entry name" value="BIFUNCTIONAL POLYMYXIN RESISTANCE PROTEIN ARNA"/>
    <property type="match status" value="1"/>
</dbReference>
<dbReference type="EMBL" id="FQWB01000003">
    <property type="protein sequence ID" value="SHG28960.1"/>
    <property type="molecule type" value="Genomic_DNA"/>
</dbReference>
<proteinExistence type="predicted"/>
<dbReference type="STRING" id="468056.SAMN05443549_103141"/>
<evidence type="ECO:0000313" key="2">
    <source>
        <dbReference type="EMBL" id="SHG28960.1"/>
    </source>
</evidence>